<dbReference type="EMBL" id="JBHTLS010000105">
    <property type="protein sequence ID" value="MFD1104569.1"/>
    <property type="molecule type" value="Genomic_DNA"/>
</dbReference>
<comment type="caution">
    <text evidence="5">The sequence shown here is derived from an EMBL/GenBank/DDBJ whole genome shotgun (WGS) entry which is preliminary data.</text>
</comment>
<dbReference type="PANTHER" id="PTHR43436:SF1">
    <property type="entry name" value="TRANSCRIPTIONAL REGULATORY PROTEIN"/>
    <property type="match status" value="1"/>
</dbReference>
<reference evidence="6" key="1">
    <citation type="journal article" date="2019" name="Int. J. Syst. Evol. Microbiol.">
        <title>The Global Catalogue of Microorganisms (GCM) 10K type strain sequencing project: providing services to taxonomists for standard genome sequencing and annotation.</title>
        <authorList>
            <consortium name="The Broad Institute Genomics Platform"/>
            <consortium name="The Broad Institute Genome Sequencing Center for Infectious Disease"/>
            <person name="Wu L."/>
            <person name="Ma J."/>
        </authorList>
    </citation>
    <scope>NUCLEOTIDE SEQUENCE [LARGE SCALE GENOMIC DNA]</scope>
    <source>
        <strain evidence="6">CCUG 54329</strain>
    </source>
</reference>
<protein>
    <submittedName>
        <fullName evidence="5">AraC family transcriptional regulator N-terminal domain-containing protein</fullName>
    </submittedName>
</protein>
<dbReference type="SMART" id="SM00342">
    <property type="entry name" value="HTH_ARAC"/>
    <property type="match status" value="1"/>
</dbReference>
<gene>
    <name evidence="5" type="ORF">ACFQ24_06745</name>
</gene>
<proteinExistence type="predicted"/>
<dbReference type="RefSeq" id="WP_380909929.1">
    <property type="nucleotide sequence ID" value="NZ_JBHTLS010000105.1"/>
</dbReference>
<dbReference type="SUPFAM" id="SSF46689">
    <property type="entry name" value="Homeodomain-like"/>
    <property type="match status" value="2"/>
</dbReference>
<name>A0ABW3P048_9SPHN</name>
<evidence type="ECO:0000313" key="5">
    <source>
        <dbReference type="EMBL" id="MFD1104569.1"/>
    </source>
</evidence>
<evidence type="ECO:0000259" key="4">
    <source>
        <dbReference type="PROSITE" id="PS01124"/>
    </source>
</evidence>
<evidence type="ECO:0000313" key="6">
    <source>
        <dbReference type="Proteomes" id="UP001597203"/>
    </source>
</evidence>
<dbReference type="PANTHER" id="PTHR43436">
    <property type="entry name" value="ARAC-FAMILY TRANSCRIPTIONAL REGULATOR"/>
    <property type="match status" value="1"/>
</dbReference>
<sequence>MSRMPEAARILPFPTNDARAIPPRVPENRLPPQLLASVLAHVDALGGGEGQFPLPMPGVNVIRAKRHVPANPQVYKPSLCIVFEGLKQIEFGDQSLEYGVMECLIVNMEIPATGRIVGSTPDEPFLGMTIEFDAELLRSVLEQLPDRPASRSHDGPSLLVTKVGDQLADCLVRLVRMAQTPEAVPILYPAVMREIYYWLLTGPHGGEISKQVMPETHLERVSRAIRVMRENFAQTLRIEQLADIARMSPSSFHQHFKALTSMTPVQFQKQLRLLEARRLMIADAANVTDAAYRVGYESASQFSREYSRTFGISPKRDVTMRRALLAEVGAS</sequence>
<dbReference type="InterPro" id="IPR018060">
    <property type="entry name" value="HTH_AraC"/>
</dbReference>
<keyword evidence="6" id="KW-1185">Reference proteome</keyword>
<dbReference type="Pfam" id="PF12833">
    <property type="entry name" value="HTH_18"/>
    <property type="match status" value="1"/>
</dbReference>
<accession>A0ABW3P048</accession>
<feature type="domain" description="HTH araC/xylS-type" evidence="4">
    <location>
        <begin position="222"/>
        <end position="320"/>
    </location>
</feature>
<dbReference type="Proteomes" id="UP001597203">
    <property type="component" value="Unassembled WGS sequence"/>
</dbReference>
<dbReference type="InterPro" id="IPR018062">
    <property type="entry name" value="HTH_AraC-typ_CS"/>
</dbReference>
<keyword evidence="1" id="KW-0805">Transcription regulation</keyword>
<evidence type="ECO:0000256" key="3">
    <source>
        <dbReference type="ARBA" id="ARBA00023163"/>
    </source>
</evidence>
<dbReference type="PROSITE" id="PS01124">
    <property type="entry name" value="HTH_ARAC_FAMILY_2"/>
    <property type="match status" value="1"/>
</dbReference>
<dbReference type="Pfam" id="PF06719">
    <property type="entry name" value="AraC_N"/>
    <property type="match status" value="1"/>
</dbReference>
<keyword evidence="3" id="KW-0804">Transcription</keyword>
<dbReference type="InterPro" id="IPR009057">
    <property type="entry name" value="Homeodomain-like_sf"/>
</dbReference>
<dbReference type="Gene3D" id="1.10.10.60">
    <property type="entry name" value="Homeodomain-like"/>
    <property type="match status" value="2"/>
</dbReference>
<evidence type="ECO:0000256" key="1">
    <source>
        <dbReference type="ARBA" id="ARBA00023015"/>
    </source>
</evidence>
<keyword evidence="2" id="KW-0238">DNA-binding</keyword>
<dbReference type="InterPro" id="IPR009594">
    <property type="entry name" value="Tscrpt_reg_HTH_AraC_N"/>
</dbReference>
<dbReference type="PROSITE" id="PS00041">
    <property type="entry name" value="HTH_ARAC_FAMILY_1"/>
    <property type="match status" value="1"/>
</dbReference>
<evidence type="ECO:0000256" key="2">
    <source>
        <dbReference type="ARBA" id="ARBA00023125"/>
    </source>
</evidence>
<organism evidence="5 6">
    <name type="scientific">Sphingobium olei</name>
    <dbReference type="NCBI Taxonomy" id="420955"/>
    <lineage>
        <taxon>Bacteria</taxon>
        <taxon>Pseudomonadati</taxon>
        <taxon>Pseudomonadota</taxon>
        <taxon>Alphaproteobacteria</taxon>
        <taxon>Sphingomonadales</taxon>
        <taxon>Sphingomonadaceae</taxon>
        <taxon>Sphingobium</taxon>
    </lineage>
</organism>